<protein>
    <submittedName>
        <fullName evidence="9">Chemotaxis protein CheY</fullName>
    </submittedName>
</protein>
<dbReference type="Gene3D" id="3.40.50.300">
    <property type="entry name" value="P-loop containing nucleotide triphosphate hydrolases"/>
    <property type="match status" value="1"/>
</dbReference>
<dbReference type="Gene3D" id="1.10.10.60">
    <property type="entry name" value="Homeodomain-like"/>
    <property type="match status" value="1"/>
</dbReference>
<dbReference type="KEGG" id="des:DSOUD_2115"/>
<feature type="modified residue" description="4-aspartylphosphate" evidence="6">
    <location>
        <position position="57"/>
    </location>
</feature>
<dbReference type="RefSeq" id="WP_053550934.1">
    <property type="nucleotide sequence ID" value="NZ_CP010802.1"/>
</dbReference>
<gene>
    <name evidence="9" type="ORF">DSOUD_2115</name>
</gene>
<dbReference type="InterPro" id="IPR002197">
    <property type="entry name" value="HTH_Fis"/>
</dbReference>
<proteinExistence type="predicted"/>
<dbReference type="SMART" id="SM00448">
    <property type="entry name" value="REC"/>
    <property type="match status" value="1"/>
</dbReference>
<dbReference type="PROSITE" id="PS50110">
    <property type="entry name" value="RESPONSE_REGULATORY"/>
    <property type="match status" value="1"/>
</dbReference>
<sequence>MADISSGRVLVVDDEPNALKVLSSILFEEGYAVSQAPNASEALDKVRSQDFDAVITDMKMPGRDGMQLYDDLNTQFPDIPVIFLTAYGTVESAVRAMNRGAFYYFIKPPDYMSLKGTLARAVEERRMKRTLGEGRCSENGCKILGNNPGLKKILAQVHAVRDSSSSVLVRGETGTGKELIARALHYGSIRQGHPFVAVNCAAIPSELIEAELFGHEKGAFTGAVGRRVGRVEQAAGGTLFLDEIGELKPAVQAKLLRVIQEKEVQRLGSNHTVAVEFRLVSSTNRNLVKDVAKGTFREDLYYRINVVEFEVPPLRERREDIPLLVHAFLEEFCAREHKVLFFGDEVMNQLCRFPWPGNIRQLRNVVERAVVLSRGKTMTLRDLPGELTDFDRHGSGTGEQPTLKELEVRTIRDVLRSCDGNKSQAAKILGFSRKALYKRLKDFPLH</sequence>
<dbReference type="PROSITE" id="PS00675">
    <property type="entry name" value="SIGMA54_INTERACT_1"/>
    <property type="match status" value="1"/>
</dbReference>
<evidence type="ECO:0000259" key="7">
    <source>
        <dbReference type="PROSITE" id="PS50045"/>
    </source>
</evidence>
<dbReference type="CDD" id="cd00009">
    <property type="entry name" value="AAA"/>
    <property type="match status" value="1"/>
</dbReference>
<dbReference type="PANTHER" id="PTHR32071:SF117">
    <property type="entry name" value="PTS-DEPENDENT DIHYDROXYACETONE KINASE OPERON REGULATORY PROTEIN-RELATED"/>
    <property type="match status" value="1"/>
</dbReference>
<evidence type="ECO:0000313" key="9">
    <source>
        <dbReference type="EMBL" id="ALC16882.1"/>
    </source>
</evidence>
<dbReference type="PROSITE" id="PS50045">
    <property type="entry name" value="SIGMA54_INTERACT_4"/>
    <property type="match status" value="1"/>
</dbReference>
<dbReference type="InterPro" id="IPR009057">
    <property type="entry name" value="Homeodomain-like_sf"/>
</dbReference>
<dbReference type="Gene3D" id="3.40.50.2300">
    <property type="match status" value="1"/>
</dbReference>
<dbReference type="PROSITE" id="PS00676">
    <property type="entry name" value="SIGMA54_INTERACT_2"/>
    <property type="match status" value="1"/>
</dbReference>
<dbReference type="PANTHER" id="PTHR32071">
    <property type="entry name" value="TRANSCRIPTIONAL REGULATORY PROTEIN"/>
    <property type="match status" value="1"/>
</dbReference>
<dbReference type="InterPro" id="IPR027417">
    <property type="entry name" value="P-loop_NTPase"/>
</dbReference>
<dbReference type="Pfam" id="PF00072">
    <property type="entry name" value="Response_reg"/>
    <property type="match status" value="1"/>
</dbReference>
<dbReference type="Pfam" id="PF00158">
    <property type="entry name" value="Sigma54_activat"/>
    <property type="match status" value="1"/>
</dbReference>
<dbReference type="Proteomes" id="UP000057158">
    <property type="component" value="Chromosome"/>
</dbReference>
<reference evidence="9 10" key="1">
    <citation type="submission" date="2015-07" db="EMBL/GenBank/DDBJ databases">
        <title>Isolation and Genomic Characterization of a Novel Halophilic Metal-Reducing Deltaproteobacterium from the Deep Subsurface.</title>
        <authorList>
            <person name="Badalamenti J.P."/>
            <person name="Summers Z.M."/>
            <person name="Gralnick J.A."/>
            <person name="Bond D.R."/>
        </authorList>
    </citation>
    <scope>NUCLEOTIDE SEQUENCE [LARGE SCALE GENOMIC DNA]</scope>
    <source>
        <strain evidence="9 10">WTL</strain>
    </source>
</reference>
<dbReference type="FunFam" id="3.40.50.300:FF:000006">
    <property type="entry name" value="DNA-binding transcriptional regulator NtrC"/>
    <property type="match status" value="1"/>
</dbReference>
<name>A0A0M4DIS8_9BACT</name>
<dbReference type="PRINTS" id="PR01590">
    <property type="entry name" value="HTHFIS"/>
</dbReference>
<feature type="domain" description="Response regulatory" evidence="8">
    <location>
        <begin position="8"/>
        <end position="122"/>
    </location>
</feature>
<dbReference type="Pfam" id="PF02954">
    <property type="entry name" value="HTH_8"/>
    <property type="match status" value="1"/>
</dbReference>
<dbReference type="AlphaFoldDB" id="A0A0M4DIS8"/>
<evidence type="ECO:0000256" key="3">
    <source>
        <dbReference type="ARBA" id="ARBA00023015"/>
    </source>
</evidence>
<keyword evidence="2" id="KW-0067">ATP-binding</keyword>
<dbReference type="OrthoDB" id="9814761at2"/>
<dbReference type="EMBL" id="CP010802">
    <property type="protein sequence ID" value="ALC16882.1"/>
    <property type="molecule type" value="Genomic_DNA"/>
</dbReference>
<keyword evidence="5" id="KW-0804">Transcription</keyword>
<dbReference type="GO" id="GO:0043565">
    <property type="term" value="F:sequence-specific DNA binding"/>
    <property type="evidence" value="ECO:0007669"/>
    <property type="project" value="InterPro"/>
</dbReference>
<keyword evidence="6" id="KW-0597">Phosphoprotein</keyword>
<evidence type="ECO:0000256" key="2">
    <source>
        <dbReference type="ARBA" id="ARBA00022840"/>
    </source>
</evidence>
<dbReference type="Gene3D" id="1.10.8.60">
    <property type="match status" value="1"/>
</dbReference>
<dbReference type="InterPro" id="IPR025943">
    <property type="entry name" value="Sigma_54_int_dom_ATP-bd_2"/>
</dbReference>
<dbReference type="InterPro" id="IPR025662">
    <property type="entry name" value="Sigma_54_int_dom_ATP-bd_1"/>
</dbReference>
<dbReference type="SUPFAM" id="SSF52540">
    <property type="entry name" value="P-loop containing nucleoside triphosphate hydrolases"/>
    <property type="match status" value="1"/>
</dbReference>
<dbReference type="GO" id="GO:0005524">
    <property type="term" value="F:ATP binding"/>
    <property type="evidence" value="ECO:0007669"/>
    <property type="project" value="UniProtKB-KW"/>
</dbReference>
<dbReference type="InterPro" id="IPR058031">
    <property type="entry name" value="AAA_lid_NorR"/>
</dbReference>
<dbReference type="Pfam" id="PF25601">
    <property type="entry name" value="AAA_lid_14"/>
    <property type="match status" value="1"/>
</dbReference>
<evidence type="ECO:0000256" key="6">
    <source>
        <dbReference type="PROSITE-ProRule" id="PRU00169"/>
    </source>
</evidence>
<dbReference type="GO" id="GO:0000160">
    <property type="term" value="P:phosphorelay signal transduction system"/>
    <property type="evidence" value="ECO:0007669"/>
    <property type="project" value="InterPro"/>
</dbReference>
<dbReference type="InterPro" id="IPR011006">
    <property type="entry name" value="CheY-like_superfamily"/>
</dbReference>
<dbReference type="InterPro" id="IPR025944">
    <property type="entry name" value="Sigma_54_int_dom_CS"/>
</dbReference>
<dbReference type="InterPro" id="IPR003593">
    <property type="entry name" value="AAA+_ATPase"/>
</dbReference>
<dbReference type="STRING" id="1603606.DSOUD_2115"/>
<keyword evidence="1" id="KW-0547">Nucleotide-binding</keyword>
<evidence type="ECO:0000259" key="8">
    <source>
        <dbReference type="PROSITE" id="PS50110"/>
    </source>
</evidence>
<dbReference type="SUPFAM" id="SSF52172">
    <property type="entry name" value="CheY-like"/>
    <property type="match status" value="1"/>
</dbReference>
<organism evidence="9 10">
    <name type="scientific">Desulfuromonas soudanensis</name>
    <dbReference type="NCBI Taxonomy" id="1603606"/>
    <lineage>
        <taxon>Bacteria</taxon>
        <taxon>Pseudomonadati</taxon>
        <taxon>Thermodesulfobacteriota</taxon>
        <taxon>Desulfuromonadia</taxon>
        <taxon>Desulfuromonadales</taxon>
        <taxon>Desulfuromonadaceae</taxon>
        <taxon>Desulfuromonas</taxon>
    </lineage>
</organism>
<dbReference type="PROSITE" id="PS00688">
    <property type="entry name" value="SIGMA54_INTERACT_3"/>
    <property type="match status" value="1"/>
</dbReference>
<dbReference type="InterPro" id="IPR001789">
    <property type="entry name" value="Sig_transdc_resp-reg_receiver"/>
</dbReference>
<keyword evidence="3" id="KW-0805">Transcription regulation</keyword>
<dbReference type="SUPFAM" id="SSF46689">
    <property type="entry name" value="Homeodomain-like"/>
    <property type="match status" value="1"/>
</dbReference>
<evidence type="ECO:0000256" key="1">
    <source>
        <dbReference type="ARBA" id="ARBA00022741"/>
    </source>
</evidence>
<evidence type="ECO:0000256" key="5">
    <source>
        <dbReference type="ARBA" id="ARBA00023163"/>
    </source>
</evidence>
<dbReference type="SMART" id="SM00382">
    <property type="entry name" value="AAA"/>
    <property type="match status" value="1"/>
</dbReference>
<keyword evidence="10" id="KW-1185">Reference proteome</keyword>
<feature type="domain" description="Sigma-54 factor interaction" evidence="7">
    <location>
        <begin position="143"/>
        <end position="371"/>
    </location>
</feature>
<dbReference type="GO" id="GO:0006355">
    <property type="term" value="P:regulation of DNA-templated transcription"/>
    <property type="evidence" value="ECO:0007669"/>
    <property type="project" value="InterPro"/>
</dbReference>
<evidence type="ECO:0000313" key="10">
    <source>
        <dbReference type="Proteomes" id="UP000057158"/>
    </source>
</evidence>
<evidence type="ECO:0000256" key="4">
    <source>
        <dbReference type="ARBA" id="ARBA00023125"/>
    </source>
</evidence>
<keyword evidence="4" id="KW-0238">DNA-binding</keyword>
<dbReference type="PATRIC" id="fig|1603606.3.peg.2285"/>
<dbReference type="InterPro" id="IPR002078">
    <property type="entry name" value="Sigma_54_int"/>
</dbReference>
<accession>A0A0M4DIS8</accession>